<reference evidence="1 2" key="1">
    <citation type="journal article" date="2021" name="Nat. Commun.">
        <title>Genetic determinants of endophytism in the Arabidopsis root mycobiome.</title>
        <authorList>
            <person name="Mesny F."/>
            <person name="Miyauchi S."/>
            <person name="Thiergart T."/>
            <person name="Pickel B."/>
            <person name="Atanasova L."/>
            <person name="Karlsson M."/>
            <person name="Huettel B."/>
            <person name="Barry K.W."/>
            <person name="Haridas S."/>
            <person name="Chen C."/>
            <person name="Bauer D."/>
            <person name="Andreopoulos W."/>
            <person name="Pangilinan J."/>
            <person name="LaButti K."/>
            <person name="Riley R."/>
            <person name="Lipzen A."/>
            <person name="Clum A."/>
            <person name="Drula E."/>
            <person name="Henrissat B."/>
            <person name="Kohler A."/>
            <person name="Grigoriev I.V."/>
            <person name="Martin F.M."/>
            <person name="Hacquard S."/>
        </authorList>
    </citation>
    <scope>NUCLEOTIDE SEQUENCE [LARGE SCALE GENOMIC DNA]</scope>
    <source>
        <strain evidence="1 2">MPI-SDFR-AT-0079</strain>
    </source>
</reference>
<organism evidence="1 2">
    <name type="scientific">Chaetomium tenue</name>
    <dbReference type="NCBI Taxonomy" id="1854479"/>
    <lineage>
        <taxon>Eukaryota</taxon>
        <taxon>Fungi</taxon>
        <taxon>Dikarya</taxon>
        <taxon>Ascomycota</taxon>
        <taxon>Pezizomycotina</taxon>
        <taxon>Sordariomycetes</taxon>
        <taxon>Sordariomycetidae</taxon>
        <taxon>Sordariales</taxon>
        <taxon>Chaetomiaceae</taxon>
        <taxon>Chaetomium</taxon>
    </lineage>
</organism>
<protein>
    <submittedName>
        <fullName evidence="1">Uncharacterized protein</fullName>
    </submittedName>
</protein>
<evidence type="ECO:0000313" key="1">
    <source>
        <dbReference type="EMBL" id="KAH6640303.1"/>
    </source>
</evidence>
<evidence type="ECO:0000313" key="2">
    <source>
        <dbReference type="Proteomes" id="UP000724584"/>
    </source>
</evidence>
<sequence length="410" mass="46249">MASDHGYIRDYWPKLPDNTEYDGKRLLALVRTGNSPFKHWDVNSLIQEVEGITGTQVLDIPFVSKGSNNYGFYLDMSDGQHLVARLARGDFEADVCTLVQPIPAILASRLIYYRSPVQHTGPHFEIPKDIAGRRLMIYERAEGENNVWCKLSSEGKASLLSQAARIRASLFNLPLPADFTETWLLPRIFDFMPKELPLPIAPSREFWVAMFTSRINATIGEGGDMIGWEDDHNTVGPAALKAKQSLLRFIPHMLPADDDEEASLYRLVLDHGDFGIHNMSITVEATGRPSITSLYDWETGNIVPVILSDPEMALLVDLVTDAHGNPSITRVSEDVTPEYCQEYMEYASQYIKALYEYAPYFKRAIQAGKDARHLWFALKGWRGDDPEGFFGELGAWAERRLGEMGLRDQT</sequence>
<accession>A0ACB7PFA1</accession>
<dbReference type="EMBL" id="JAGIZQ010000002">
    <property type="protein sequence ID" value="KAH6640303.1"/>
    <property type="molecule type" value="Genomic_DNA"/>
</dbReference>
<proteinExistence type="predicted"/>
<comment type="caution">
    <text evidence="1">The sequence shown here is derived from an EMBL/GenBank/DDBJ whole genome shotgun (WGS) entry which is preliminary data.</text>
</comment>
<dbReference type="Proteomes" id="UP000724584">
    <property type="component" value="Unassembled WGS sequence"/>
</dbReference>
<name>A0ACB7PFA1_9PEZI</name>
<keyword evidence="2" id="KW-1185">Reference proteome</keyword>
<gene>
    <name evidence="1" type="ORF">F5144DRAFT_639885</name>
</gene>